<keyword evidence="1" id="KW-0732">Signal</keyword>
<reference evidence="3" key="2">
    <citation type="submission" date="2017-02" db="EMBL/GenBank/DDBJ databases">
        <title>Sunflower complete genome.</title>
        <authorList>
            <person name="Langlade N."/>
            <person name="Munos S."/>
        </authorList>
    </citation>
    <scope>NUCLEOTIDE SEQUENCE [LARGE SCALE GENOMIC DNA]</scope>
    <source>
        <tissue evidence="3">Leaves</tissue>
    </source>
</reference>
<keyword evidence="4" id="KW-1185">Reference proteome</keyword>
<evidence type="ECO:0000313" key="3">
    <source>
        <dbReference type="EMBL" id="OTG18756.1"/>
    </source>
</evidence>
<sequence length="96" mass="10750">MAGCFLILLFYGVFSPLIGVFTDPLENNGPEEDSSELIDGLGLVRAKIITSAELWKCLKEWMENHIFVLSGFIGPKIRSFKIVLTSSMISAFFFLK</sequence>
<name>A0A251U7C6_HELAN</name>
<reference evidence="2 4" key="1">
    <citation type="journal article" date="2017" name="Nature">
        <title>The sunflower genome provides insights into oil metabolism, flowering and Asterid evolution.</title>
        <authorList>
            <person name="Badouin H."/>
            <person name="Gouzy J."/>
            <person name="Grassa C.J."/>
            <person name="Murat F."/>
            <person name="Staton S.E."/>
            <person name="Cottret L."/>
            <person name="Lelandais-Briere C."/>
            <person name="Owens G.L."/>
            <person name="Carrere S."/>
            <person name="Mayjonade B."/>
            <person name="Legrand L."/>
            <person name="Gill N."/>
            <person name="Kane N.C."/>
            <person name="Bowers J.E."/>
            <person name="Hubner S."/>
            <person name="Bellec A."/>
            <person name="Berard A."/>
            <person name="Berges H."/>
            <person name="Blanchet N."/>
            <person name="Boniface M.C."/>
            <person name="Brunel D."/>
            <person name="Catrice O."/>
            <person name="Chaidir N."/>
            <person name="Claudel C."/>
            <person name="Donnadieu C."/>
            <person name="Faraut T."/>
            <person name="Fievet G."/>
            <person name="Helmstetter N."/>
            <person name="King M."/>
            <person name="Knapp S.J."/>
            <person name="Lai Z."/>
            <person name="Le Paslier M.C."/>
            <person name="Lippi Y."/>
            <person name="Lorenzon L."/>
            <person name="Mandel J.R."/>
            <person name="Marage G."/>
            <person name="Marchand G."/>
            <person name="Marquand E."/>
            <person name="Bret-Mestries E."/>
            <person name="Morien E."/>
            <person name="Nambeesan S."/>
            <person name="Nguyen T."/>
            <person name="Pegot-Espagnet P."/>
            <person name="Pouilly N."/>
            <person name="Raftis F."/>
            <person name="Sallet E."/>
            <person name="Schiex T."/>
            <person name="Thomas J."/>
            <person name="Vandecasteele C."/>
            <person name="Vares D."/>
            <person name="Vear F."/>
            <person name="Vautrin S."/>
            <person name="Crespi M."/>
            <person name="Mangin B."/>
            <person name="Burke J.M."/>
            <person name="Salse J."/>
            <person name="Munos S."/>
            <person name="Vincourt P."/>
            <person name="Rieseberg L.H."/>
            <person name="Langlade N.B."/>
        </authorList>
    </citation>
    <scope>NUCLEOTIDE SEQUENCE [LARGE SCALE GENOMIC DNA]</scope>
    <source>
        <strain evidence="4">cv. SF193</strain>
        <tissue evidence="2">Leaves</tissue>
    </source>
</reference>
<proteinExistence type="predicted"/>
<reference evidence="2" key="3">
    <citation type="submission" date="2020-06" db="EMBL/GenBank/DDBJ databases">
        <title>Helianthus annuus Genome sequencing and assembly Release 2.</title>
        <authorList>
            <person name="Gouzy J."/>
            <person name="Langlade N."/>
            <person name="Munos S."/>
        </authorList>
    </citation>
    <scope>NUCLEOTIDE SEQUENCE</scope>
    <source>
        <tissue evidence="2">Leaves</tissue>
    </source>
</reference>
<evidence type="ECO:0000313" key="4">
    <source>
        <dbReference type="Proteomes" id="UP000215914"/>
    </source>
</evidence>
<dbReference type="Gramene" id="mRNA:HanXRQr2_Chr08g0342781">
    <property type="protein sequence ID" value="mRNA:HanXRQr2_Chr08g0342781"/>
    <property type="gene ID" value="HanXRQr2_Chr08g0342781"/>
</dbReference>
<dbReference type="InParanoid" id="A0A251U7C6"/>
<evidence type="ECO:0000313" key="2">
    <source>
        <dbReference type="EMBL" id="KAF5795694.1"/>
    </source>
</evidence>
<feature type="chain" id="PRO_5012377409" evidence="1">
    <location>
        <begin position="20"/>
        <end position="96"/>
    </location>
</feature>
<dbReference type="Proteomes" id="UP000215914">
    <property type="component" value="Chromosome 8"/>
</dbReference>
<organism evidence="3 4">
    <name type="scientific">Helianthus annuus</name>
    <name type="common">Common sunflower</name>
    <dbReference type="NCBI Taxonomy" id="4232"/>
    <lineage>
        <taxon>Eukaryota</taxon>
        <taxon>Viridiplantae</taxon>
        <taxon>Streptophyta</taxon>
        <taxon>Embryophyta</taxon>
        <taxon>Tracheophyta</taxon>
        <taxon>Spermatophyta</taxon>
        <taxon>Magnoliopsida</taxon>
        <taxon>eudicotyledons</taxon>
        <taxon>Gunneridae</taxon>
        <taxon>Pentapetalae</taxon>
        <taxon>asterids</taxon>
        <taxon>campanulids</taxon>
        <taxon>Asterales</taxon>
        <taxon>Asteraceae</taxon>
        <taxon>Asteroideae</taxon>
        <taxon>Heliantheae alliance</taxon>
        <taxon>Heliantheae</taxon>
        <taxon>Helianthus</taxon>
    </lineage>
</organism>
<dbReference type="AlphaFoldDB" id="A0A251U7C6"/>
<evidence type="ECO:0000256" key="1">
    <source>
        <dbReference type="SAM" id="SignalP"/>
    </source>
</evidence>
<feature type="signal peptide" evidence="1">
    <location>
        <begin position="1"/>
        <end position="19"/>
    </location>
</feature>
<gene>
    <name evidence="3" type="ORF">HannXRQ_Chr08g0226541</name>
    <name evidence="2" type="ORF">HanXRQr2_Chr08g0342781</name>
</gene>
<accession>A0A251U7C6</accession>
<dbReference type="EMBL" id="CM007897">
    <property type="protein sequence ID" value="OTG18756.1"/>
    <property type="molecule type" value="Genomic_DNA"/>
</dbReference>
<dbReference type="EMBL" id="MNCJ02000323">
    <property type="protein sequence ID" value="KAF5795694.1"/>
    <property type="molecule type" value="Genomic_DNA"/>
</dbReference>
<protein>
    <submittedName>
        <fullName evidence="3">Uncharacterized protein</fullName>
    </submittedName>
</protein>